<sequence length="114" mass="12021">MDRSNKDKSCSKNSNQSCESTGRVTDSMGHSAQGKAQSQSAKTGPGMNTGKTDQHMHSGMHSGMQKSQQGSHAMSGQHDNKNSSMNMNSGAQKQHGQNCASKKGESCSQNNGCN</sequence>
<keyword evidence="3" id="KW-1185">Reference proteome</keyword>
<name>A0A9P6M5A5_MORAP</name>
<dbReference type="Proteomes" id="UP000738359">
    <property type="component" value="Unassembled WGS sequence"/>
</dbReference>
<dbReference type="AlphaFoldDB" id="A0A9P6M5A5"/>
<feature type="compositionally biased region" description="Polar residues" evidence="1">
    <location>
        <begin position="64"/>
        <end position="74"/>
    </location>
</feature>
<dbReference type="OrthoDB" id="2409116at2759"/>
<feature type="compositionally biased region" description="Low complexity" evidence="1">
    <location>
        <begin position="11"/>
        <end position="20"/>
    </location>
</feature>
<protein>
    <submittedName>
        <fullName evidence="2">Uncharacterized protein</fullName>
    </submittedName>
</protein>
<dbReference type="EMBL" id="JAAAHY010000188">
    <property type="protein sequence ID" value="KAF9966097.1"/>
    <property type="molecule type" value="Genomic_DNA"/>
</dbReference>
<reference evidence="2" key="1">
    <citation type="journal article" date="2020" name="Fungal Divers.">
        <title>Resolving the Mortierellaceae phylogeny through synthesis of multi-gene phylogenetics and phylogenomics.</title>
        <authorList>
            <person name="Vandepol N."/>
            <person name="Liber J."/>
            <person name="Desiro A."/>
            <person name="Na H."/>
            <person name="Kennedy M."/>
            <person name="Barry K."/>
            <person name="Grigoriev I.V."/>
            <person name="Miller A.N."/>
            <person name="O'Donnell K."/>
            <person name="Stajich J.E."/>
            <person name="Bonito G."/>
        </authorList>
    </citation>
    <scope>NUCLEOTIDE SEQUENCE</scope>
    <source>
        <strain evidence="2">CK1249</strain>
    </source>
</reference>
<feature type="compositionally biased region" description="Basic and acidic residues" evidence="1">
    <location>
        <begin position="1"/>
        <end position="10"/>
    </location>
</feature>
<accession>A0A9P6M5A5</accession>
<feature type="region of interest" description="Disordered" evidence="1">
    <location>
        <begin position="1"/>
        <end position="114"/>
    </location>
</feature>
<evidence type="ECO:0000313" key="3">
    <source>
        <dbReference type="Proteomes" id="UP000738359"/>
    </source>
</evidence>
<gene>
    <name evidence="2" type="ORF">BGZ70_003296</name>
</gene>
<feature type="compositionally biased region" description="Polar residues" evidence="1">
    <location>
        <begin position="82"/>
        <end position="114"/>
    </location>
</feature>
<evidence type="ECO:0000256" key="1">
    <source>
        <dbReference type="SAM" id="MobiDB-lite"/>
    </source>
</evidence>
<organism evidence="2 3">
    <name type="scientific">Mortierella alpina</name>
    <name type="common">Oleaginous fungus</name>
    <name type="synonym">Mortierella renispora</name>
    <dbReference type="NCBI Taxonomy" id="64518"/>
    <lineage>
        <taxon>Eukaryota</taxon>
        <taxon>Fungi</taxon>
        <taxon>Fungi incertae sedis</taxon>
        <taxon>Mucoromycota</taxon>
        <taxon>Mortierellomycotina</taxon>
        <taxon>Mortierellomycetes</taxon>
        <taxon>Mortierellales</taxon>
        <taxon>Mortierellaceae</taxon>
        <taxon>Mortierella</taxon>
    </lineage>
</organism>
<feature type="compositionally biased region" description="Polar residues" evidence="1">
    <location>
        <begin position="22"/>
        <end position="42"/>
    </location>
</feature>
<proteinExistence type="predicted"/>
<comment type="caution">
    <text evidence="2">The sequence shown here is derived from an EMBL/GenBank/DDBJ whole genome shotgun (WGS) entry which is preliminary data.</text>
</comment>
<evidence type="ECO:0000313" key="2">
    <source>
        <dbReference type="EMBL" id="KAF9966097.1"/>
    </source>
</evidence>